<feature type="non-terminal residue" evidence="2">
    <location>
        <position position="54"/>
    </location>
</feature>
<evidence type="ECO:0000313" key="2">
    <source>
        <dbReference type="EMBL" id="CAA9566343.1"/>
    </source>
</evidence>
<feature type="compositionally biased region" description="Basic residues" evidence="1">
    <location>
        <begin position="32"/>
        <end position="46"/>
    </location>
</feature>
<proteinExistence type="predicted"/>
<feature type="non-terminal residue" evidence="2">
    <location>
        <position position="1"/>
    </location>
</feature>
<organism evidence="2">
    <name type="scientific">uncultured Thermomicrobiales bacterium</name>
    <dbReference type="NCBI Taxonomy" id="1645740"/>
    <lineage>
        <taxon>Bacteria</taxon>
        <taxon>Pseudomonadati</taxon>
        <taxon>Thermomicrobiota</taxon>
        <taxon>Thermomicrobia</taxon>
        <taxon>Thermomicrobiales</taxon>
        <taxon>environmental samples</taxon>
    </lineage>
</organism>
<gene>
    <name evidence="2" type="ORF">AVDCRST_MAG49-3090</name>
</gene>
<evidence type="ECO:0000256" key="1">
    <source>
        <dbReference type="SAM" id="MobiDB-lite"/>
    </source>
</evidence>
<name>A0A6J4V1G8_9BACT</name>
<dbReference type="AlphaFoldDB" id="A0A6J4V1G8"/>
<feature type="region of interest" description="Disordered" evidence="1">
    <location>
        <begin position="1"/>
        <end position="54"/>
    </location>
</feature>
<sequence length="54" mass="6039">WSPPDDRWATRACPPMSLPPHGPHPIGLHRPPGARRPGRHPRRPPKVHLIPNPA</sequence>
<reference evidence="2" key="1">
    <citation type="submission" date="2020-02" db="EMBL/GenBank/DDBJ databases">
        <authorList>
            <person name="Meier V. D."/>
        </authorList>
    </citation>
    <scope>NUCLEOTIDE SEQUENCE</scope>
    <source>
        <strain evidence="2">AVDCRST_MAG49</strain>
    </source>
</reference>
<accession>A0A6J4V1G8</accession>
<protein>
    <submittedName>
        <fullName evidence="2">Uncharacterized protein</fullName>
    </submittedName>
</protein>
<dbReference type="EMBL" id="CADCWG010000210">
    <property type="protein sequence ID" value="CAA9566343.1"/>
    <property type="molecule type" value="Genomic_DNA"/>
</dbReference>